<evidence type="ECO:0000313" key="4">
    <source>
        <dbReference type="Proteomes" id="UP000050902"/>
    </source>
</evidence>
<feature type="region of interest" description="Disordered" evidence="1">
    <location>
        <begin position="192"/>
        <end position="211"/>
    </location>
</feature>
<evidence type="ECO:0000313" key="3">
    <source>
        <dbReference type="EMBL" id="KRG58421.1"/>
    </source>
</evidence>
<dbReference type="Proteomes" id="UP000050902">
    <property type="component" value="Unassembled WGS sequence"/>
</dbReference>
<keyword evidence="4" id="KW-1185">Reference proteome</keyword>
<reference evidence="3 4" key="1">
    <citation type="submission" date="2015-05" db="EMBL/GenBank/DDBJ databases">
        <title>Genome sequencing and analysis of members of genus Stenotrophomonas.</title>
        <authorList>
            <person name="Patil P.P."/>
            <person name="Midha S."/>
            <person name="Patil P.B."/>
        </authorList>
    </citation>
    <scope>NUCLEOTIDE SEQUENCE [LARGE SCALE GENOMIC DNA]</scope>
    <source>
        <strain evidence="3 4">DSM 12575</strain>
    </source>
</reference>
<sequence length="236" mass="26416">MHRPTRPLPSAAGFTLMEMSVVLVIIALIIGAVSVGRDVYRSAEAERIGSEFVQGWMVAYDRYVQQSGVVPGDDPANPSGRIYNQLGRELCRDELRNDMLRRGVSLPQGRAEGAETRYVYRDSQGNPQELEVCFVNLGNWAEPDVASGYRTRVRNVMVLKGLTPELANQLDARIDGRVDARFGRMREINRHSEVDPISTTNPPANPWSRDNRQDYNGGYTPDAQVAVMTGYVRMNQ</sequence>
<keyword evidence="2" id="KW-0812">Transmembrane</keyword>
<dbReference type="RefSeq" id="WP_055771827.1">
    <property type="nucleotide sequence ID" value="NZ_JAFKME010000006.1"/>
</dbReference>
<gene>
    <name evidence="3" type="ORF">ABB22_07530</name>
</gene>
<keyword evidence="2" id="KW-0472">Membrane</keyword>
<accession>A0ABR5NL74</accession>
<dbReference type="InterPro" id="IPR045584">
    <property type="entry name" value="Pilin-like"/>
</dbReference>
<proteinExistence type="predicted"/>
<dbReference type="InterPro" id="IPR012902">
    <property type="entry name" value="N_methyl_site"/>
</dbReference>
<keyword evidence="2" id="KW-1133">Transmembrane helix</keyword>
<comment type="caution">
    <text evidence="3">The sequence shown here is derived from an EMBL/GenBank/DDBJ whole genome shotgun (WGS) entry which is preliminary data.</text>
</comment>
<name>A0ABR5NL74_9GAMM</name>
<dbReference type="SUPFAM" id="SSF54523">
    <property type="entry name" value="Pili subunits"/>
    <property type="match status" value="1"/>
</dbReference>
<evidence type="ECO:0008006" key="5">
    <source>
        <dbReference type="Google" id="ProtNLM"/>
    </source>
</evidence>
<protein>
    <recommendedName>
        <fullName evidence="5">Prepilin-type N-terminal cleavage/methylation domain-containing protein</fullName>
    </recommendedName>
</protein>
<dbReference type="NCBIfam" id="TIGR02532">
    <property type="entry name" value="IV_pilin_GFxxxE"/>
    <property type="match status" value="1"/>
</dbReference>
<dbReference type="EMBL" id="LDJG01000009">
    <property type="protein sequence ID" value="KRG58421.1"/>
    <property type="molecule type" value="Genomic_DNA"/>
</dbReference>
<organism evidence="3 4">
    <name type="scientific">Stenotrophomonas nitritireducens</name>
    <dbReference type="NCBI Taxonomy" id="83617"/>
    <lineage>
        <taxon>Bacteria</taxon>
        <taxon>Pseudomonadati</taxon>
        <taxon>Pseudomonadota</taxon>
        <taxon>Gammaproteobacteria</taxon>
        <taxon>Lysobacterales</taxon>
        <taxon>Lysobacteraceae</taxon>
        <taxon>Stenotrophomonas</taxon>
    </lineage>
</organism>
<evidence type="ECO:0000256" key="1">
    <source>
        <dbReference type="SAM" id="MobiDB-lite"/>
    </source>
</evidence>
<evidence type="ECO:0000256" key="2">
    <source>
        <dbReference type="SAM" id="Phobius"/>
    </source>
</evidence>
<feature type="transmembrane region" description="Helical" evidence="2">
    <location>
        <begin position="12"/>
        <end position="33"/>
    </location>
</feature>
<dbReference type="Pfam" id="PF07963">
    <property type="entry name" value="N_methyl"/>
    <property type="match status" value="1"/>
</dbReference>